<dbReference type="SUPFAM" id="SSF52540">
    <property type="entry name" value="P-loop containing nucleoside triphosphate hydrolases"/>
    <property type="match status" value="1"/>
</dbReference>
<dbReference type="Gene3D" id="3.40.50.300">
    <property type="entry name" value="P-loop containing nucleotide triphosphate hydrolases"/>
    <property type="match status" value="1"/>
</dbReference>
<dbReference type="PROSITE" id="PS00211">
    <property type="entry name" value="ABC_TRANSPORTER_1"/>
    <property type="match status" value="1"/>
</dbReference>
<evidence type="ECO:0000313" key="6">
    <source>
        <dbReference type="Proteomes" id="UP000190285"/>
    </source>
</evidence>
<dbReference type="InterPro" id="IPR017871">
    <property type="entry name" value="ABC_transporter-like_CS"/>
</dbReference>
<name>A0A1T5M7U4_9FIRM</name>
<dbReference type="AlphaFoldDB" id="A0A1T5M7U4"/>
<keyword evidence="3 5" id="KW-0067">ATP-binding</keyword>
<dbReference type="EMBL" id="FUZT01000011">
    <property type="protein sequence ID" value="SKC84307.1"/>
    <property type="molecule type" value="Genomic_DNA"/>
</dbReference>
<dbReference type="RefSeq" id="WP_079494169.1">
    <property type="nucleotide sequence ID" value="NZ_FUZT01000011.1"/>
</dbReference>
<dbReference type="InterPro" id="IPR003593">
    <property type="entry name" value="AAA+_ATPase"/>
</dbReference>
<evidence type="ECO:0000256" key="3">
    <source>
        <dbReference type="ARBA" id="ARBA00022840"/>
    </source>
</evidence>
<evidence type="ECO:0000256" key="2">
    <source>
        <dbReference type="ARBA" id="ARBA00022741"/>
    </source>
</evidence>
<dbReference type="GO" id="GO:0016887">
    <property type="term" value="F:ATP hydrolysis activity"/>
    <property type="evidence" value="ECO:0007669"/>
    <property type="project" value="InterPro"/>
</dbReference>
<dbReference type="SMART" id="SM00382">
    <property type="entry name" value="AAA"/>
    <property type="match status" value="1"/>
</dbReference>
<proteinExistence type="predicted"/>
<dbReference type="Pfam" id="PF00005">
    <property type="entry name" value="ABC_tran"/>
    <property type="match status" value="1"/>
</dbReference>
<gene>
    <name evidence="5" type="ORF">SAMN02194393_04066</name>
</gene>
<reference evidence="5 6" key="1">
    <citation type="submission" date="2017-02" db="EMBL/GenBank/DDBJ databases">
        <authorList>
            <person name="Peterson S.W."/>
        </authorList>
    </citation>
    <scope>NUCLEOTIDE SEQUENCE [LARGE SCALE GENOMIC DNA]</scope>
    <source>
        <strain evidence="5 6">M1</strain>
    </source>
</reference>
<protein>
    <submittedName>
        <fullName evidence="5">NitT/TauT family transport system ATP-binding protein</fullName>
    </submittedName>
</protein>
<organism evidence="5 6">
    <name type="scientific">Maledivibacter halophilus</name>
    <dbReference type="NCBI Taxonomy" id="36842"/>
    <lineage>
        <taxon>Bacteria</taxon>
        <taxon>Bacillati</taxon>
        <taxon>Bacillota</taxon>
        <taxon>Clostridia</taxon>
        <taxon>Peptostreptococcales</taxon>
        <taxon>Caminicellaceae</taxon>
        <taxon>Maledivibacter</taxon>
    </lineage>
</organism>
<keyword evidence="1" id="KW-0813">Transport</keyword>
<dbReference type="InterPro" id="IPR027417">
    <property type="entry name" value="P-loop_NTPase"/>
</dbReference>
<dbReference type="PROSITE" id="PS50893">
    <property type="entry name" value="ABC_TRANSPORTER_2"/>
    <property type="match status" value="1"/>
</dbReference>
<evidence type="ECO:0000313" key="5">
    <source>
        <dbReference type="EMBL" id="SKC84307.1"/>
    </source>
</evidence>
<dbReference type="OrthoDB" id="9801958at2"/>
<feature type="domain" description="ABC transporter" evidence="4">
    <location>
        <begin position="5"/>
        <end position="237"/>
    </location>
</feature>
<dbReference type="PANTHER" id="PTHR42788:SF13">
    <property type="entry name" value="ALIPHATIC SULFONATES IMPORT ATP-BINDING PROTEIN SSUB"/>
    <property type="match status" value="1"/>
</dbReference>
<dbReference type="InterPro" id="IPR003439">
    <property type="entry name" value="ABC_transporter-like_ATP-bd"/>
</dbReference>
<evidence type="ECO:0000259" key="4">
    <source>
        <dbReference type="PROSITE" id="PS50893"/>
    </source>
</evidence>
<accession>A0A1T5M7U4</accession>
<dbReference type="Proteomes" id="UP000190285">
    <property type="component" value="Unassembled WGS sequence"/>
</dbReference>
<dbReference type="STRING" id="36842.SAMN02194393_04066"/>
<dbReference type="GO" id="GO:0005524">
    <property type="term" value="F:ATP binding"/>
    <property type="evidence" value="ECO:0007669"/>
    <property type="project" value="UniProtKB-KW"/>
</dbReference>
<dbReference type="PANTHER" id="PTHR42788">
    <property type="entry name" value="TAURINE IMPORT ATP-BINDING PROTEIN-RELATED"/>
    <property type="match status" value="1"/>
</dbReference>
<keyword evidence="2" id="KW-0547">Nucleotide-binding</keyword>
<dbReference type="CDD" id="cd03293">
    <property type="entry name" value="ABC_NrtD_SsuB_transporters"/>
    <property type="match status" value="1"/>
</dbReference>
<sequence length="262" mass="30107">MENIIEIKGLNKRFITEKKQEVNALRNINLNIKDQEFICILGPSGSGKSTLLRLMAGLIKPTTGSINVMGKAITRPILESGFVFQEYSLMPWRNIIDNVAFGLELRKYSKIERYKIAEDILIKFGLKDFTRSFPYELSGGMKQRAAIARAIATYPKILYMDEPFGALDAYTRFQMQKDLIEFWLKEKRTIVFVTHSVEEAVFLGTRVIIMSPRPGEIIADDNIDLDYPRNRWNEEFGSYFKVIMDLMNEVSEGKEIGKGRVI</sequence>
<dbReference type="InterPro" id="IPR050166">
    <property type="entry name" value="ABC_transporter_ATP-bind"/>
</dbReference>
<keyword evidence="6" id="KW-1185">Reference proteome</keyword>
<evidence type="ECO:0000256" key="1">
    <source>
        <dbReference type="ARBA" id="ARBA00022448"/>
    </source>
</evidence>